<feature type="transmembrane region" description="Helical" evidence="6">
    <location>
        <begin position="63"/>
        <end position="83"/>
    </location>
</feature>
<feature type="transmembrane region" description="Helical" evidence="6">
    <location>
        <begin position="289"/>
        <end position="313"/>
    </location>
</feature>
<evidence type="ECO:0000256" key="3">
    <source>
        <dbReference type="ARBA" id="ARBA00022692"/>
    </source>
</evidence>
<evidence type="ECO:0000313" key="8">
    <source>
        <dbReference type="EMBL" id="MBC5647277.1"/>
    </source>
</evidence>
<evidence type="ECO:0000256" key="1">
    <source>
        <dbReference type="ARBA" id="ARBA00004651"/>
    </source>
</evidence>
<dbReference type="PANTHER" id="PTHR46795:SF3">
    <property type="entry name" value="ABC TRANSPORTER PERMEASE"/>
    <property type="match status" value="1"/>
</dbReference>
<feature type="transmembrane region" description="Helical" evidence="6">
    <location>
        <begin position="641"/>
        <end position="661"/>
    </location>
</feature>
<feature type="transmembrane region" description="Helical" evidence="6">
    <location>
        <begin position="546"/>
        <end position="569"/>
    </location>
</feature>
<dbReference type="Proteomes" id="UP000606889">
    <property type="component" value="Unassembled WGS sequence"/>
</dbReference>
<evidence type="ECO:0000259" key="7">
    <source>
        <dbReference type="Pfam" id="PF02687"/>
    </source>
</evidence>
<dbReference type="PANTHER" id="PTHR46795">
    <property type="entry name" value="ABC TRANSPORTER PERMEASE-RELATED-RELATED"/>
    <property type="match status" value="1"/>
</dbReference>
<comment type="caution">
    <text evidence="8">The sequence shown here is derived from an EMBL/GenBank/DDBJ whole genome shotgun (WGS) entry which is preliminary data.</text>
</comment>
<dbReference type="EMBL" id="JACOON010000001">
    <property type="protein sequence ID" value="MBC5647277.1"/>
    <property type="molecule type" value="Genomic_DNA"/>
</dbReference>
<keyword evidence="2 6" id="KW-1003">Cell membrane</keyword>
<comment type="subcellular location">
    <subcellularLocation>
        <location evidence="1 6">Cell membrane</location>
        <topology evidence="1 6">Multi-pass membrane protein</topology>
    </subcellularLocation>
</comment>
<dbReference type="Pfam" id="PF02687">
    <property type="entry name" value="FtsX"/>
    <property type="match status" value="2"/>
</dbReference>
<name>A0ABR7EBY1_9FIRM</name>
<feature type="domain" description="ABC3 transporter permease C-terminal" evidence="7">
    <location>
        <begin position="556"/>
        <end position="668"/>
    </location>
</feature>
<organism evidence="8 9">
    <name type="scientific">Christensenella tenuis</name>
    <dbReference type="NCBI Taxonomy" id="2763033"/>
    <lineage>
        <taxon>Bacteria</taxon>
        <taxon>Bacillati</taxon>
        <taxon>Bacillota</taxon>
        <taxon>Clostridia</taxon>
        <taxon>Christensenellales</taxon>
        <taxon>Christensenellaceae</taxon>
        <taxon>Christensenella</taxon>
    </lineage>
</organism>
<feature type="transmembrane region" description="Helical" evidence="6">
    <location>
        <begin position="157"/>
        <end position="178"/>
    </location>
</feature>
<gene>
    <name evidence="8" type="ORF">H8S18_02870</name>
</gene>
<protein>
    <submittedName>
        <fullName evidence="8">FtsX-like permease family protein</fullName>
    </submittedName>
</protein>
<evidence type="ECO:0000313" key="9">
    <source>
        <dbReference type="Proteomes" id="UP000606889"/>
    </source>
</evidence>
<feature type="transmembrane region" description="Helical" evidence="6">
    <location>
        <begin position="104"/>
        <end position="137"/>
    </location>
</feature>
<evidence type="ECO:0000256" key="6">
    <source>
        <dbReference type="PIRNR" id="PIRNR018968"/>
    </source>
</evidence>
<dbReference type="PIRSF" id="PIRSF018968">
    <property type="entry name" value="ABC_permease_BceB"/>
    <property type="match status" value="1"/>
</dbReference>
<evidence type="ECO:0000256" key="2">
    <source>
        <dbReference type="ARBA" id="ARBA00022475"/>
    </source>
</evidence>
<sequence>MLCKLAFRNVRKSVGDYAVYFITLMFAVMFFYAFNSLDAQQAIMDLNENKATSAQMMLESIKVFSTFVAVALAILILYANNFLIKRRNKELGIYLTLGMGKGRVAGILMMETLLVGIIALAAGLFLGILFSQGMSLITAKMFEVQLKEYVFVFSSKAAIQSIIYFGVMFLCVMLFNAVRVSKQKIIKLLHSDVENEKVIGKKTWVSILMTVAGIVLIIVAYYLIIKGMMIMYLPLVMLFGIPGTFLLFAGLSGFVYKIASRNKKKYYKGLNLFVTRQLTSKINSTHTSMALICLMLFVTMVTLGASSGVSAAVNKEAGRDIRFDAEYYMRPAEVENAGGGVAALEDYGIPVDKFFKETAEYARYDSDVDMLADFAEYLDVAQANEMAGNMDVHSFAGAVPVSQFNSFLRLIGEPEVTVGENEVGAVVYNEKLAENLENFSNDGNKIHSNGKEYTLSPDGIRIVNTRIMGAASNAMMIFIYPDADVAGFELRDVMVDGIYIDGVPKEETDQSLQALQSQLREENPERPFSGFTTALTSQDSSIGLRVTISFVGIYLGITFLVTAAVILALQQLSAANDNKKRYATLRKLGTEEKMINRSLLKQIVIYFLIPLAIAAVHAIFGIQGLMSMINMAWYENVYQDVFWGLAIIAVIYGIYFLATYFSSKKIIREK</sequence>
<feature type="transmembrane region" description="Helical" evidence="6">
    <location>
        <begin position="603"/>
        <end position="629"/>
    </location>
</feature>
<dbReference type="RefSeq" id="WP_186856785.1">
    <property type="nucleotide sequence ID" value="NZ_JACOON010000001.1"/>
</dbReference>
<feature type="domain" description="ABC3 transporter permease C-terminal" evidence="7">
    <location>
        <begin position="63"/>
        <end position="183"/>
    </location>
</feature>
<feature type="transmembrane region" description="Helical" evidence="6">
    <location>
        <begin position="204"/>
        <end position="224"/>
    </location>
</feature>
<keyword evidence="5 6" id="KW-0472">Membrane</keyword>
<dbReference type="InterPro" id="IPR027022">
    <property type="entry name" value="ABC_permease_BceB-typ"/>
</dbReference>
<evidence type="ECO:0000256" key="5">
    <source>
        <dbReference type="ARBA" id="ARBA00023136"/>
    </source>
</evidence>
<dbReference type="InterPro" id="IPR003838">
    <property type="entry name" value="ABC3_permease_C"/>
</dbReference>
<keyword evidence="6" id="KW-0813">Transport</keyword>
<evidence type="ECO:0000256" key="4">
    <source>
        <dbReference type="ARBA" id="ARBA00022989"/>
    </source>
</evidence>
<keyword evidence="9" id="KW-1185">Reference proteome</keyword>
<dbReference type="InterPro" id="IPR052536">
    <property type="entry name" value="ABC-4_Integral_Memb_Prot"/>
</dbReference>
<feature type="transmembrane region" description="Helical" evidence="6">
    <location>
        <begin position="230"/>
        <end position="256"/>
    </location>
</feature>
<proteinExistence type="inferred from homology"/>
<keyword evidence="4 6" id="KW-1133">Transmembrane helix</keyword>
<comment type="similarity">
    <text evidence="6">Belongs to the ABC-4 integral membrane protein family.</text>
</comment>
<reference evidence="8 9" key="1">
    <citation type="submission" date="2020-08" db="EMBL/GenBank/DDBJ databases">
        <title>Genome public.</title>
        <authorList>
            <person name="Liu C."/>
            <person name="Sun Q."/>
        </authorList>
    </citation>
    <scope>NUCLEOTIDE SEQUENCE [LARGE SCALE GENOMIC DNA]</scope>
    <source>
        <strain evidence="8 9">NSJ-35</strain>
    </source>
</reference>
<accession>A0ABR7EBY1</accession>
<keyword evidence="3 6" id="KW-0812">Transmembrane</keyword>
<feature type="transmembrane region" description="Helical" evidence="6">
    <location>
        <begin position="17"/>
        <end position="34"/>
    </location>
</feature>